<evidence type="ECO:0000313" key="2">
    <source>
        <dbReference type="Proteomes" id="UP000322530"/>
    </source>
</evidence>
<evidence type="ECO:0008006" key="3">
    <source>
        <dbReference type="Google" id="ProtNLM"/>
    </source>
</evidence>
<dbReference type="EMBL" id="BIXY01000066">
    <property type="protein sequence ID" value="GCF10285.1"/>
    <property type="molecule type" value="Genomic_DNA"/>
</dbReference>
<keyword evidence="2" id="KW-1185">Reference proteome</keyword>
<sequence length="365" mass="40736">MIQSDNRNQWFAFVAQTLSASPLYSALFERLQDDPVLLALFGLVEANQPPHVTFFSVVNYLLFKEPEHPLAQYYPYLTAHPRPAAEAYPVFHAFCLEHMDQLRTLLPVTRLQTNEVTRAANLVPAFASVFQQEQEAGRSFVLVEMGSSAGLNLNWLQYGYHYTAKDNTAPPMDWGNDAAAVHIACEVNGKLPALPARSEIPSIISCLGIDLAPLSLYNKDDILQLRSCIWPEENYRYKLLDAAIAFGRAVPMPMVVHRGDALELLPIIINTLPAHTALCTWHTFALAQGPLHVREGIERILAEASKTHPVYDISIETDPAQEKYRDPQLKVNSYKKGELVTSSVLAECSIHGNYMKWLATSSSSS</sequence>
<dbReference type="Proteomes" id="UP000322530">
    <property type="component" value="Unassembled WGS sequence"/>
</dbReference>
<reference evidence="1 2" key="1">
    <citation type="submission" date="2019-01" db="EMBL/GenBank/DDBJ databases">
        <title>Draft genome sequence of Dictyobacter sp. Uno17.</title>
        <authorList>
            <person name="Wang C.M."/>
            <person name="Zheng Y."/>
            <person name="Sakai Y."/>
            <person name="Abe K."/>
            <person name="Yokota A."/>
            <person name="Yabe S."/>
        </authorList>
    </citation>
    <scope>NUCLEOTIDE SEQUENCE [LARGE SCALE GENOMIC DNA]</scope>
    <source>
        <strain evidence="1 2">Uno17</strain>
    </source>
</reference>
<accession>A0A5A5TGC7</accession>
<name>A0A5A5TGC7_9CHLR</name>
<dbReference type="InterPro" id="IPR011200">
    <property type="entry name" value="UCP012608"/>
</dbReference>
<comment type="caution">
    <text evidence="1">The sequence shown here is derived from an EMBL/GenBank/DDBJ whole genome shotgun (WGS) entry which is preliminary data.</text>
</comment>
<dbReference type="RefSeq" id="WP_149403177.1">
    <property type="nucleotide sequence ID" value="NZ_BIXY01000066.1"/>
</dbReference>
<gene>
    <name evidence="1" type="ORF">KDI_38490</name>
</gene>
<dbReference type="Pfam" id="PF10094">
    <property type="entry name" value="DUF2332"/>
    <property type="match status" value="1"/>
</dbReference>
<protein>
    <recommendedName>
        <fullName evidence="3">DUF2332 domain-containing protein</fullName>
    </recommendedName>
</protein>
<organism evidence="1 2">
    <name type="scientific">Dictyobacter arantiisoli</name>
    <dbReference type="NCBI Taxonomy" id="2014874"/>
    <lineage>
        <taxon>Bacteria</taxon>
        <taxon>Bacillati</taxon>
        <taxon>Chloroflexota</taxon>
        <taxon>Ktedonobacteria</taxon>
        <taxon>Ktedonobacterales</taxon>
        <taxon>Dictyobacteraceae</taxon>
        <taxon>Dictyobacter</taxon>
    </lineage>
</organism>
<dbReference type="AlphaFoldDB" id="A0A5A5TGC7"/>
<proteinExistence type="predicted"/>
<dbReference type="OrthoDB" id="9789360at2"/>
<evidence type="ECO:0000313" key="1">
    <source>
        <dbReference type="EMBL" id="GCF10285.1"/>
    </source>
</evidence>